<sequence length="165" mass="17667">MGGANQCVPGRNNPWEGYEHEERQENVDRQGRWRGQDDDGGGGGGIEGDGDLSDSGLPRQRRALTRSLAAACANTDSSSVARILCLFGSRGPAGQDGAHQESAWEGCVQLLSCVPKLTVTLLWLRRTVLVQSDGGEWAEREGYHHARGPEPLDAQATAIGSRTSL</sequence>
<proteinExistence type="predicted"/>
<organism evidence="2">
    <name type="scientific">Oryza sativa subsp. japonica</name>
    <name type="common">Rice</name>
    <dbReference type="NCBI Taxonomy" id="39947"/>
    <lineage>
        <taxon>Eukaryota</taxon>
        <taxon>Viridiplantae</taxon>
        <taxon>Streptophyta</taxon>
        <taxon>Embryophyta</taxon>
        <taxon>Tracheophyta</taxon>
        <taxon>Spermatophyta</taxon>
        <taxon>Magnoliopsida</taxon>
        <taxon>Liliopsida</taxon>
        <taxon>Poales</taxon>
        <taxon>Poaceae</taxon>
        <taxon>BOP clade</taxon>
        <taxon>Oryzoideae</taxon>
        <taxon>Oryzeae</taxon>
        <taxon>Oryzinae</taxon>
        <taxon>Oryza</taxon>
        <taxon>Oryza sativa</taxon>
    </lineage>
</organism>
<evidence type="ECO:0000256" key="1">
    <source>
        <dbReference type="SAM" id="MobiDB-lite"/>
    </source>
</evidence>
<feature type="compositionally biased region" description="Basic and acidic residues" evidence="1">
    <location>
        <begin position="17"/>
        <end position="37"/>
    </location>
</feature>
<dbReference type="EMBL" id="CM000146">
    <property type="protein sequence ID" value="EEE69295.1"/>
    <property type="molecule type" value="Genomic_DNA"/>
</dbReference>
<reference evidence="2" key="1">
    <citation type="journal article" date="2005" name="PLoS Biol.">
        <title>The genomes of Oryza sativa: a history of duplications.</title>
        <authorList>
            <person name="Yu J."/>
            <person name="Wang J."/>
            <person name="Lin W."/>
            <person name="Li S."/>
            <person name="Li H."/>
            <person name="Zhou J."/>
            <person name="Ni P."/>
            <person name="Dong W."/>
            <person name="Hu S."/>
            <person name="Zeng C."/>
            <person name="Zhang J."/>
            <person name="Zhang Y."/>
            <person name="Li R."/>
            <person name="Xu Z."/>
            <person name="Li S."/>
            <person name="Li X."/>
            <person name="Zheng H."/>
            <person name="Cong L."/>
            <person name="Lin L."/>
            <person name="Yin J."/>
            <person name="Geng J."/>
            <person name="Li G."/>
            <person name="Shi J."/>
            <person name="Liu J."/>
            <person name="Lv H."/>
            <person name="Li J."/>
            <person name="Wang J."/>
            <person name="Deng Y."/>
            <person name="Ran L."/>
            <person name="Shi X."/>
            <person name="Wang X."/>
            <person name="Wu Q."/>
            <person name="Li C."/>
            <person name="Ren X."/>
            <person name="Wang J."/>
            <person name="Wang X."/>
            <person name="Li D."/>
            <person name="Liu D."/>
            <person name="Zhang X."/>
            <person name="Ji Z."/>
            <person name="Zhao W."/>
            <person name="Sun Y."/>
            <person name="Zhang Z."/>
            <person name="Bao J."/>
            <person name="Han Y."/>
            <person name="Dong L."/>
            <person name="Ji J."/>
            <person name="Chen P."/>
            <person name="Wu S."/>
            <person name="Liu J."/>
            <person name="Xiao Y."/>
            <person name="Bu D."/>
            <person name="Tan J."/>
            <person name="Yang L."/>
            <person name="Ye C."/>
            <person name="Zhang J."/>
            <person name="Xu J."/>
            <person name="Zhou Y."/>
            <person name="Yu Y."/>
            <person name="Zhang B."/>
            <person name="Zhuang S."/>
            <person name="Wei H."/>
            <person name="Liu B."/>
            <person name="Lei M."/>
            <person name="Yu H."/>
            <person name="Li Y."/>
            <person name="Xu H."/>
            <person name="Wei S."/>
            <person name="He X."/>
            <person name="Fang L."/>
            <person name="Zhang Z."/>
            <person name="Zhang Y."/>
            <person name="Huang X."/>
            <person name="Su Z."/>
            <person name="Tong W."/>
            <person name="Li J."/>
            <person name="Tong Z."/>
            <person name="Li S."/>
            <person name="Ye J."/>
            <person name="Wang L."/>
            <person name="Fang L."/>
            <person name="Lei T."/>
            <person name="Chen C."/>
            <person name="Chen H."/>
            <person name="Xu Z."/>
            <person name="Li H."/>
            <person name="Huang H."/>
            <person name="Zhang F."/>
            <person name="Xu H."/>
            <person name="Li N."/>
            <person name="Zhao C."/>
            <person name="Li S."/>
            <person name="Dong L."/>
            <person name="Huang Y."/>
            <person name="Li L."/>
            <person name="Xi Y."/>
            <person name="Qi Q."/>
            <person name="Li W."/>
            <person name="Zhang B."/>
            <person name="Hu W."/>
            <person name="Zhang Y."/>
            <person name="Tian X."/>
            <person name="Jiao Y."/>
            <person name="Liang X."/>
            <person name="Jin J."/>
            <person name="Gao L."/>
            <person name="Zheng W."/>
            <person name="Hao B."/>
            <person name="Liu S."/>
            <person name="Wang W."/>
            <person name="Yuan L."/>
            <person name="Cao M."/>
            <person name="McDermott J."/>
            <person name="Samudrala R."/>
            <person name="Wang J."/>
            <person name="Wong G.K."/>
            <person name="Yang H."/>
        </authorList>
    </citation>
    <scope>NUCLEOTIDE SEQUENCE [LARGE SCALE GENOMIC DNA]</scope>
</reference>
<protein>
    <submittedName>
        <fullName evidence="2">Uncharacterized protein</fullName>
    </submittedName>
</protein>
<reference evidence="2" key="2">
    <citation type="submission" date="2008-12" db="EMBL/GenBank/DDBJ databases">
        <title>Improved gene annotation of the rice (Oryza sativa) genomes.</title>
        <authorList>
            <person name="Wang J."/>
            <person name="Li R."/>
            <person name="Fan W."/>
            <person name="Huang Q."/>
            <person name="Zhang J."/>
            <person name="Zhou Y."/>
            <person name="Hu Y."/>
            <person name="Zi S."/>
            <person name="Li J."/>
            <person name="Ni P."/>
            <person name="Zheng H."/>
            <person name="Zhang Y."/>
            <person name="Zhao M."/>
            <person name="Hao Q."/>
            <person name="McDermott J."/>
            <person name="Samudrala R."/>
            <person name="Kristiansen K."/>
            <person name="Wong G.K.-S."/>
        </authorList>
    </citation>
    <scope>NUCLEOTIDE SEQUENCE</scope>
</reference>
<name>B9G2E9_ORYSJ</name>
<evidence type="ECO:0000313" key="2">
    <source>
        <dbReference type="EMBL" id="EEE69295.1"/>
    </source>
</evidence>
<dbReference type="Proteomes" id="UP000007752">
    <property type="component" value="Chromosome 9"/>
</dbReference>
<feature type="region of interest" description="Disordered" evidence="1">
    <location>
        <begin position="1"/>
        <end position="59"/>
    </location>
</feature>
<gene>
    <name evidence="2" type="ORF">OsJ_28573</name>
</gene>
<feature type="region of interest" description="Disordered" evidence="1">
    <location>
        <begin position="142"/>
        <end position="165"/>
    </location>
</feature>
<dbReference type="AlphaFoldDB" id="B9G2E9"/>
<accession>B9G2E9</accession>